<evidence type="ECO:0000259" key="5">
    <source>
        <dbReference type="PROSITE" id="PS50102"/>
    </source>
</evidence>
<dbReference type="GO" id="GO:0003723">
    <property type="term" value="F:RNA binding"/>
    <property type="evidence" value="ECO:0007669"/>
    <property type="project" value="UniProtKB-UniRule"/>
</dbReference>
<dbReference type="InterPro" id="IPR050907">
    <property type="entry name" value="SRSF"/>
</dbReference>
<name>A0A699JLQ2_TANCI</name>
<evidence type="ECO:0000256" key="4">
    <source>
        <dbReference type="PROSITE-ProRule" id="PRU00176"/>
    </source>
</evidence>
<keyword evidence="3" id="KW-0508">mRNA splicing</keyword>
<accession>A0A699JLQ2</accession>
<dbReference type="PANTHER" id="PTHR23147">
    <property type="entry name" value="SERINE/ARGININE RICH SPLICING FACTOR"/>
    <property type="match status" value="1"/>
</dbReference>
<dbReference type="GO" id="GO:0005681">
    <property type="term" value="C:spliceosomal complex"/>
    <property type="evidence" value="ECO:0007669"/>
    <property type="project" value="UniProtKB-KW"/>
</dbReference>
<reference evidence="6" key="1">
    <citation type="journal article" date="2019" name="Sci. Rep.">
        <title>Draft genome of Tanacetum cinerariifolium, the natural source of mosquito coil.</title>
        <authorList>
            <person name="Yamashiro T."/>
            <person name="Shiraishi A."/>
            <person name="Satake H."/>
            <person name="Nakayama K."/>
        </authorList>
    </citation>
    <scope>NUCLEOTIDE SEQUENCE</scope>
</reference>
<evidence type="ECO:0000256" key="2">
    <source>
        <dbReference type="ARBA" id="ARBA00022728"/>
    </source>
</evidence>
<dbReference type="SUPFAM" id="SSF54928">
    <property type="entry name" value="RNA-binding domain, RBD"/>
    <property type="match status" value="1"/>
</dbReference>
<protein>
    <recommendedName>
        <fullName evidence="5">RRM domain-containing protein</fullName>
    </recommendedName>
</protein>
<evidence type="ECO:0000256" key="3">
    <source>
        <dbReference type="ARBA" id="ARBA00023187"/>
    </source>
</evidence>
<evidence type="ECO:0000313" key="6">
    <source>
        <dbReference type="EMBL" id="GFA44774.1"/>
    </source>
</evidence>
<dbReference type="SMART" id="SM00360">
    <property type="entry name" value="RRM"/>
    <property type="match status" value="1"/>
</dbReference>
<dbReference type="GO" id="GO:0006397">
    <property type="term" value="P:mRNA processing"/>
    <property type="evidence" value="ECO:0007669"/>
    <property type="project" value="UniProtKB-KW"/>
</dbReference>
<dbReference type="GO" id="GO:0008380">
    <property type="term" value="P:RNA splicing"/>
    <property type="evidence" value="ECO:0007669"/>
    <property type="project" value="UniProtKB-KW"/>
</dbReference>
<dbReference type="Pfam" id="PF00076">
    <property type="entry name" value="RRM_1"/>
    <property type="match status" value="1"/>
</dbReference>
<dbReference type="CDD" id="cd00590">
    <property type="entry name" value="RRM_SF"/>
    <property type="match status" value="1"/>
</dbReference>
<dbReference type="InterPro" id="IPR000504">
    <property type="entry name" value="RRM_dom"/>
</dbReference>
<keyword evidence="4" id="KW-0694">RNA-binding</keyword>
<evidence type="ECO:0000256" key="1">
    <source>
        <dbReference type="ARBA" id="ARBA00022664"/>
    </source>
</evidence>
<gene>
    <name evidence="6" type="ORF">Tci_616746</name>
</gene>
<keyword evidence="2" id="KW-0747">Spliceosome</keyword>
<proteinExistence type="predicted"/>
<dbReference type="PROSITE" id="PS50102">
    <property type="entry name" value="RRM"/>
    <property type="match status" value="1"/>
</dbReference>
<keyword evidence="1" id="KW-0507">mRNA processing</keyword>
<organism evidence="6">
    <name type="scientific">Tanacetum cinerariifolium</name>
    <name type="common">Dalmatian daisy</name>
    <name type="synonym">Chrysanthemum cinerariifolium</name>
    <dbReference type="NCBI Taxonomy" id="118510"/>
    <lineage>
        <taxon>Eukaryota</taxon>
        <taxon>Viridiplantae</taxon>
        <taxon>Streptophyta</taxon>
        <taxon>Embryophyta</taxon>
        <taxon>Tracheophyta</taxon>
        <taxon>Spermatophyta</taxon>
        <taxon>Magnoliopsida</taxon>
        <taxon>eudicotyledons</taxon>
        <taxon>Gunneridae</taxon>
        <taxon>Pentapetalae</taxon>
        <taxon>asterids</taxon>
        <taxon>campanulids</taxon>
        <taxon>Asterales</taxon>
        <taxon>Asteraceae</taxon>
        <taxon>Asteroideae</taxon>
        <taxon>Anthemideae</taxon>
        <taxon>Anthemidinae</taxon>
        <taxon>Tanacetum</taxon>
    </lineage>
</organism>
<sequence>MGDNAWQKVTRKKSMEDLTQKIYKLVFITNFPDHFSARDLWGVCKGYGTVVDVYIPNRKSKAGKRFAFARFIKVDDVEQLVSNLCTVWNGRMHMHANMVRFDRSSKPAYRPIRTETTTANTSATNTYASVFKGINSNHSPAVSIPSMVLDDSHVVHRDLSCHVIGEVKQFMSIQKLPSILSKEGFPDVKLMYLGGLWTMMEFSSLISK</sequence>
<dbReference type="InterPro" id="IPR035979">
    <property type="entry name" value="RBD_domain_sf"/>
</dbReference>
<feature type="domain" description="RRM" evidence="5">
    <location>
        <begin position="24"/>
        <end position="106"/>
    </location>
</feature>
<dbReference type="InterPro" id="IPR012677">
    <property type="entry name" value="Nucleotide-bd_a/b_plait_sf"/>
</dbReference>
<comment type="caution">
    <text evidence="6">The sequence shown here is derived from an EMBL/GenBank/DDBJ whole genome shotgun (WGS) entry which is preliminary data.</text>
</comment>
<dbReference type="Gene3D" id="3.30.70.330">
    <property type="match status" value="1"/>
</dbReference>
<dbReference type="AlphaFoldDB" id="A0A699JLQ2"/>
<dbReference type="EMBL" id="BKCJ010425728">
    <property type="protein sequence ID" value="GFA44774.1"/>
    <property type="molecule type" value="Genomic_DNA"/>
</dbReference>